<organism evidence="1 2">
    <name type="scientific">Nocardia jiangsuensis</name>
    <dbReference type="NCBI Taxonomy" id="1691563"/>
    <lineage>
        <taxon>Bacteria</taxon>
        <taxon>Bacillati</taxon>
        <taxon>Actinomycetota</taxon>
        <taxon>Actinomycetes</taxon>
        <taxon>Mycobacteriales</taxon>
        <taxon>Nocardiaceae</taxon>
        <taxon>Nocardia</taxon>
    </lineage>
</organism>
<reference evidence="2" key="1">
    <citation type="journal article" date="2019" name="Int. J. Syst. Evol. Microbiol.">
        <title>The Global Catalogue of Microorganisms (GCM) 10K type strain sequencing project: providing services to taxonomists for standard genome sequencing and annotation.</title>
        <authorList>
            <consortium name="The Broad Institute Genomics Platform"/>
            <consortium name="The Broad Institute Genome Sequencing Center for Infectious Disease"/>
            <person name="Wu L."/>
            <person name="Ma J."/>
        </authorList>
    </citation>
    <scope>NUCLEOTIDE SEQUENCE [LARGE SCALE GENOMIC DNA]</scope>
    <source>
        <strain evidence="2">CGMCC 4.7330</strain>
    </source>
</reference>
<gene>
    <name evidence="1" type="ORF">ACFO0B_13835</name>
</gene>
<comment type="caution">
    <text evidence="1">The sequence shown here is derived from an EMBL/GenBank/DDBJ whole genome shotgun (WGS) entry which is preliminary data.</text>
</comment>
<evidence type="ECO:0000313" key="2">
    <source>
        <dbReference type="Proteomes" id="UP001595696"/>
    </source>
</evidence>
<dbReference type="EMBL" id="JBHSAX010000013">
    <property type="protein sequence ID" value="MFC3963071.1"/>
    <property type="molecule type" value="Genomic_DNA"/>
</dbReference>
<accession>A0ABV8DSX1</accession>
<sequence length="108" mass="10914">MTVDVTPEHLVVTSGNLAAAEAALSAALKATHEATTTTLAVTNTPEPVMQFCGLVFQAFETPFAGCNEGGATYLRDGHQVLPAVSAGYETTDIAGGVSTAAAGARFGK</sequence>
<evidence type="ECO:0000313" key="1">
    <source>
        <dbReference type="EMBL" id="MFC3963071.1"/>
    </source>
</evidence>
<dbReference type="RefSeq" id="WP_378612804.1">
    <property type="nucleotide sequence ID" value="NZ_JBHSAX010000013.1"/>
</dbReference>
<dbReference type="Proteomes" id="UP001595696">
    <property type="component" value="Unassembled WGS sequence"/>
</dbReference>
<name>A0ABV8DSX1_9NOCA</name>
<protein>
    <recommendedName>
        <fullName evidence="3">PE family protein</fullName>
    </recommendedName>
</protein>
<keyword evidence="2" id="KW-1185">Reference proteome</keyword>
<proteinExistence type="predicted"/>
<evidence type="ECO:0008006" key="3">
    <source>
        <dbReference type="Google" id="ProtNLM"/>
    </source>
</evidence>